<name>A0A6G1J754_9PLEO</name>
<dbReference type="OrthoDB" id="10017208at2759"/>
<evidence type="ECO:0000256" key="2">
    <source>
        <dbReference type="ARBA" id="ARBA00022692"/>
    </source>
</evidence>
<feature type="compositionally biased region" description="Pro residues" evidence="6">
    <location>
        <begin position="9"/>
        <end position="21"/>
    </location>
</feature>
<keyword evidence="10" id="KW-1185">Reference proteome</keyword>
<keyword evidence="2 7" id="KW-0812">Transmembrane</keyword>
<evidence type="ECO:0000259" key="8">
    <source>
        <dbReference type="Pfam" id="PF20684"/>
    </source>
</evidence>
<comment type="similarity">
    <text evidence="5">Belongs to the SAT4 family.</text>
</comment>
<evidence type="ECO:0000256" key="5">
    <source>
        <dbReference type="ARBA" id="ARBA00038359"/>
    </source>
</evidence>
<feature type="compositionally biased region" description="Basic and acidic residues" evidence="6">
    <location>
        <begin position="341"/>
        <end position="351"/>
    </location>
</feature>
<feature type="transmembrane region" description="Helical" evidence="7">
    <location>
        <begin position="230"/>
        <end position="250"/>
    </location>
</feature>
<feature type="region of interest" description="Disordered" evidence="6">
    <location>
        <begin position="315"/>
        <end position="389"/>
    </location>
</feature>
<dbReference type="PANTHER" id="PTHR33048:SF47">
    <property type="entry name" value="INTEGRAL MEMBRANE PROTEIN-RELATED"/>
    <property type="match status" value="1"/>
</dbReference>
<keyword evidence="4 7" id="KW-0472">Membrane</keyword>
<dbReference type="Proteomes" id="UP000799291">
    <property type="component" value="Unassembled WGS sequence"/>
</dbReference>
<dbReference type="EMBL" id="MU005577">
    <property type="protein sequence ID" value="KAF2686352.1"/>
    <property type="molecule type" value="Genomic_DNA"/>
</dbReference>
<dbReference type="InterPro" id="IPR049326">
    <property type="entry name" value="Rhodopsin_dom_fungi"/>
</dbReference>
<organism evidence="9 10">
    <name type="scientific">Lentithecium fluviatile CBS 122367</name>
    <dbReference type="NCBI Taxonomy" id="1168545"/>
    <lineage>
        <taxon>Eukaryota</taxon>
        <taxon>Fungi</taxon>
        <taxon>Dikarya</taxon>
        <taxon>Ascomycota</taxon>
        <taxon>Pezizomycotina</taxon>
        <taxon>Dothideomycetes</taxon>
        <taxon>Pleosporomycetidae</taxon>
        <taxon>Pleosporales</taxon>
        <taxon>Massarineae</taxon>
        <taxon>Lentitheciaceae</taxon>
        <taxon>Lentithecium</taxon>
    </lineage>
</organism>
<gene>
    <name evidence="9" type="ORF">K458DRAFT_486331</name>
</gene>
<feature type="transmembrane region" description="Helical" evidence="7">
    <location>
        <begin position="152"/>
        <end position="174"/>
    </location>
</feature>
<keyword evidence="3 7" id="KW-1133">Transmembrane helix</keyword>
<dbReference type="Pfam" id="PF20684">
    <property type="entry name" value="Fung_rhodopsin"/>
    <property type="match status" value="1"/>
</dbReference>
<accession>A0A6G1J754</accession>
<feature type="transmembrane region" description="Helical" evidence="7">
    <location>
        <begin position="194"/>
        <end position="218"/>
    </location>
</feature>
<reference evidence="9" key="1">
    <citation type="journal article" date="2020" name="Stud. Mycol.">
        <title>101 Dothideomycetes genomes: a test case for predicting lifestyles and emergence of pathogens.</title>
        <authorList>
            <person name="Haridas S."/>
            <person name="Albert R."/>
            <person name="Binder M."/>
            <person name="Bloem J."/>
            <person name="Labutti K."/>
            <person name="Salamov A."/>
            <person name="Andreopoulos B."/>
            <person name="Baker S."/>
            <person name="Barry K."/>
            <person name="Bills G."/>
            <person name="Bluhm B."/>
            <person name="Cannon C."/>
            <person name="Castanera R."/>
            <person name="Culley D."/>
            <person name="Daum C."/>
            <person name="Ezra D."/>
            <person name="Gonzalez J."/>
            <person name="Henrissat B."/>
            <person name="Kuo A."/>
            <person name="Liang C."/>
            <person name="Lipzen A."/>
            <person name="Lutzoni F."/>
            <person name="Magnuson J."/>
            <person name="Mondo S."/>
            <person name="Nolan M."/>
            <person name="Ohm R."/>
            <person name="Pangilinan J."/>
            <person name="Park H.-J."/>
            <person name="Ramirez L."/>
            <person name="Alfaro M."/>
            <person name="Sun H."/>
            <person name="Tritt A."/>
            <person name="Yoshinaga Y."/>
            <person name="Zwiers L.-H."/>
            <person name="Turgeon B."/>
            <person name="Goodwin S."/>
            <person name="Spatafora J."/>
            <person name="Crous P."/>
            <person name="Grigoriev I."/>
        </authorList>
    </citation>
    <scope>NUCLEOTIDE SEQUENCE</scope>
    <source>
        <strain evidence="9">CBS 122367</strain>
    </source>
</reference>
<dbReference type="PANTHER" id="PTHR33048">
    <property type="entry name" value="PTH11-LIKE INTEGRAL MEMBRANE PROTEIN (AFU_ORTHOLOGUE AFUA_5G11245)"/>
    <property type="match status" value="1"/>
</dbReference>
<sequence length="389" mass="43169">MSGQSLPSLPQPRSPLGPPVPQGPFIDTRAKPLPSRAILLVAPVTSFYILALICIGLRIWSKRLKKNSLRFSDYAIFVAAIFATGYLSICWIAVERGGVGYPLLQIRPSQRIITQQSFVAAWLIQTWANSFVRLSILDFFSDVFRVSKFRVVVHVCEALAIAYLVGCTITFFAICRPIKYNWELGPPEACGDRNLKFLLSAIFNLTLDVCILVLPMPMLWRLQMSMRKKAAVTVVFGLGIFVCFATAWRIHSVIEFSKPASKMNFTVTVVEDALWSGLEINLGIINACMPIMPPALQKIFKVPFTKLLSLTTWRSSSKPSKMSSGGRSDTTGGSGPFNRDPSWRRLNESNKSKSGILQEHTIDIEAESMDSIPMGPMGADAWGSETPKR</sequence>
<evidence type="ECO:0000256" key="3">
    <source>
        <dbReference type="ARBA" id="ARBA00022989"/>
    </source>
</evidence>
<evidence type="ECO:0000313" key="9">
    <source>
        <dbReference type="EMBL" id="KAF2686352.1"/>
    </source>
</evidence>
<dbReference type="GO" id="GO:0016020">
    <property type="term" value="C:membrane"/>
    <property type="evidence" value="ECO:0007669"/>
    <property type="project" value="UniProtKB-SubCell"/>
</dbReference>
<feature type="compositionally biased region" description="Low complexity" evidence="6">
    <location>
        <begin position="315"/>
        <end position="331"/>
    </location>
</feature>
<dbReference type="InterPro" id="IPR052337">
    <property type="entry name" value="SAT4-like"/>
</dbReference>
<comment type="subcellular location">
    <subcellularLocation>
        <location evidence="1">Membrane</location>
        <topology evidence="1">Multi-pass membrane protein</topology>
    </subcellularLocation>
</comment>
<evidence type="ECO:0000256" key="6">
    <source>
        <dbReference type="SAM" id="MobiDB-lite"/>
    </source>
</evidence>
<feature type="transmembrane region" description="Helical" evidence="7">
    <location>
        <begin position="37"/>
        <end position="59"/>
    </location>
</feature>
<evidence type="ECO:0000256" key="1">
    <source>
        <dbReference type="ARBA" id="ARBA00004141"/>
    </source>
</evidence>
<evidence type="ECO:0000256" key="7">
    <source>
        <dbReference type="SAM" id="Phobius"/>
    </source>
</evidence>
<evidence type="ECO:0000313" key="10">
    <source>
        <dbReference type="Proteomes" id="UP000799291"/>
    </source>
</evidence>
<evidence type="ECO:0000256" key="4">
    <source>
        <dbReference type="ARBA" id="ARBA00023136"/>
    </source>
</evidence>
<feature type="region of interest" description="Disordered" evidence="6">
    <location>
        <begin position="1"/>
        <end position="21"/>
    </location>
</feature>
<proteinExistence type="inferred from homology"/>
<dbReference type="AlphaFoldDB" id="A0A6G1J754"/>
<feature type="domain" description="Rhodopsin" evidence="8">
    <location>
        <begin position="57"/>
        <end position="297"/>
    </location>
</feature>
<protein>
    <recommendedName>
        <fullName evidence="8">Rhodopsin domain-containing protein</fullName>
    </recommendedName>
</protein>
<feature type="transmembrane region" description="Helical" evidence="7">
    <location>
        <begin position="71"/>
        <end position="94"/>
    </location>
</feature>
<feature type="non-terminal residue" evidence="9">
    <location>
        <position position="1"/>
    </location>
</feature>